<name>A0ABR7NL23_9FIRM</name>
<protein>
    <submittedName>
        <fullName evidence="1">Uncharacterized protein</fullName>
    </submittedName>
</protein>
<organism evidence="1 2">
    <name type="scientific">Yanshouia hominis</name>
    <dbReference type="NCBI Taxonomy" id="2763673"/>
    <lineage>
        <taxon>Bacteria</taxon>
        <taxon>Bacillati</taxon>
        <taxon>Bacillota</taxon>
        <taxon>Clostridia</taxon>
        <taxon>Eubacteriales</taxon>
        <taxon>Oscillospiraceae</taxon>
        <taxon>Yanshouia</taxon>
    </lineage>
</organism>
<keyword evidence="2" id="KW-1185">Reference proteome</keyword>
<proteinExistence type="predicted"/>
<reference evidence="1 2" key="1">
    <citation type="submission" date="2020-08" db="EMBL/GenBank/DDBJ databases">
        <title>Genome public.</title>
        <authorList>
            <person name="Liu C."/>
            <person name="Sun Q."/>
        </authorList>
    </citation>
    <scope>NUCLEOTIDE SEQUENCE [LARGE SCALE GENOMIC DNA]</scope>
    <source>
        <strain evidence="1 2">BX1</strain>
    </source>
</reference>
<dbReference type="EMBL" id="JACRTB010000021">
    <property type="protein sequence ID" value="MBC8577106.1"/>
    <property type="molecule type" value="Genomic_DNA"/>
</dbReference>
<dbReference type="Proteomes" id="UP000658131">
    <property type="component" value="Unassembled WGS sequence"/>
</dbReference>
<evidence type="ECO:0000313" key="2">
    <source>
        <dbReference type="Proteomes" id="UP000658131"/>
    </source>
</evidence>
<dbReference type="RefSeq" id="WP_262400570.1">
    <property type="nucleotide sequence ID" value="NZ_JACRTB010000021.1"/>
</dbReference>
<comment type="caution">
    <text evidence="1">The sequence shown here is derived from an EMBL/GenBank/DDBJ whole genome shotgun (WGS) entry which is preliminary data.</text>
</comment>
<sequence length="116" mass="13227">MSENKKAIDMTPEELEQWLATLPCPEDDALGYFSSDSDPYFKLERKPDEQHRSRWFNNDGHLSVHNHCAAALPKITVTLHSGQTTYRFGGSYDGNRSLSGKLLDHMAKDIEEENEN</sequence>
<gene>
    <name evidence="1" type="ORF">H8717_11905</name>
</gene>
<accession>A0ABR7NL23</accession>
<evidence type="ECO:0000313" key="1">
    <source>
        <dbReference type="EMBL" id="MBC8577106.1"/>
    </source>
</evidence>